<sequence length="110" mass="12804">MKRQWLHKILAVILLGVFALHITPREFLHLLVPHEDTRDDHAAYDGTAFSIKHQHCDFLQIGVEPYNQISFHYQAPVRSVLWTYALPYIPVVEKLRYADASLRAPPARFI</sequence>
<proteinExistence type="predicted"/>
<name>A0A562TBD8_CHIJA</name>
<comment type="caution">
    <text evidence="1">The sequence shown here is derived from an EMBL/GenBank/DDBJ whole genome shotgun (WGS) entry which is preliminary data.</text>
</comment>
<evidence type="ECO:0000313" key="1">
    <source>
        <dbReference type="EMBL" id="TWI90889.1"/>
    </source>
</evidence>
<dbReference type="Proteomes" id="UP000316778">
    <property type="component" value="Unassembled WGS sequence"/>
</dbReference>
<gene>
    <name evidence="1" type="ORF">LX66_0249</name>
</gene>
<reference evidence="1 2" key="1">
    <citation type="journal article" date="2013" name="Stand. Genomic Sci.">
        <title>Genomic Encyclopedia of Type Strains, Phase I: The one thousand microbial genomes (KMG-I) project.</title>
        <authorList>
            <person name="Kyrpides N.C."/>
            <person name="Woyke T."/>
            <person name="Eisen J.A."/>
            <person name="Garrity G."/>
            <person name="Lilburn T.G."/>
            <person name="Beck B.J."/>
            <person name="Whitman W.B."/>
            <person name="Hugenholtz P."/>
            <person name="Klenk H.P."/>
        </authorList>
    </citation>
    <scope>NUCLEOTIDE SEQUENCE [LARGE SCALE GENOMIC DNA]</scope>
    <source>
        <strain evidence="1 2">DSM 13484</strain>
    </source>
</reference>
<dbReference type="EMBL" id="VLLG01000002">
    <property type="protein sequence ID" value="TWI90889.1"/>
    <property type="molecule type" value="Genomic_DNA"/>
</dbReference>
<keyword evidence="2" id="KW-1185">Reference proteome</keyword>
<evidence type="ECO:0000313" key="2">
    <source>
        <dbReference type="Proteomes" id="UP000316778"/>
    </source>
</evidence>
<protein>
    <submittedName>
        <fullName evidence="1">Uncharacterized protein</fullName>
    </submittedName>
</protein>
<organism evidence="1 2">
    <name type="scientific">Chitinophaga japonensis</name>
    <name type="common">Flexibacter japonensis</name>
    <dbReference type="NCBI Taxonomy" id="104662"/>
    <lineage>
        <taxon>Bacteria</taxon>
        <taxon>Pseudomonadati</taxon>
        <taxon>Bacteroidota</taxon>
        <taxon>Chitinophagia</taxon>
        <taxon>Chitinophagales</taxon>
        <taxon>Chitinophagaceae</taxon>
        <taxon>Chitinophaga</taxon>
    </lineage>
</organism>
<dbReference type="RefSeq" id="WP_145710070.1">
    <property type="nucleotide sequence ID" value="NZ_BAAAFY010000001.1"/>
</dbReference>
<accession>A0A562TBD8</accession>
<dbReference type="OrthoDB" id="674595at2"/>
<dbReference type="AlphaFoldDB" id="A0A562TBD8"/>